<gene>
    <name evidence="7 9" type="primary">rplT</name>
    <name evidence="9" type="ORF">FIM25_08150</name>
</gene>
<dbReference type="PROSITE" id="PS00937">
    <property type="entry name" value="RIBOSOMAL_L20"/>
    <property type="match status" value="1"/>
</dbReference>
<evidence type="ECO:0000256" key="7">
    <source>
        <dbReference type="HAMAP-Rule" id="MF_00382"/>
    </source>
</evidence>
<evidence type="ECO:0000256" key="3">
    <source>
        <dbReference type="ARBA" id="ARBA00022884"/>
    </source>
</evidence>
<dbReference type="GO" id="GO:0000027">
    <property type="term" value="P:ribosomal large subunit assembly"/>
    <property type="evidence" value="ECO:0007669"/>
    <property type="project" value="UniProtKB-UniRule"/>
</dbReference>
<dbReference type="EMBL" id="VDMB01000008">
    <property type="protein sequence ID" value="TYT74809.1"/>
    <property type="molecule type" value="Genomic_DNA"/>
</dbReference>
<evidence type="ECO:0000256" key="4">
    <source>
        <dbReference type="ARBA" id="ARBA00022980"/>
    </source>
</evidence>
<evidence type="ECO:0000256" key="1">
    <source>
        <dbReference type="ARBA" id="ARBA00007698"/>
    </source>
</evidence>
<dbReference type="GO" id="GO:0019843">
    <property type="term" value="F:rRNA binding"/>
    <property type="evidence" value="ECO:0007669"/>
    <property type="project" value="UniProtKB-UniRule"/>
</dbReference>
<sequence>MRVKRGFKARQRRKKVLKLAKGFRGGRSKLFRTAADSVDKALMYAYRDRRQKKRDFRRLWIARINAAARINGLSYSRFVHGLKMAEIDLDRKVLAELAISDPEGFAIIAKTASEKLQA</sequence>
<dbReference type="OrthoDB" id="9808966at2"/>
<accession>A0A5Q4VAR2</accession>
<dbReference type="Gene3D" id="1.10.1900.20">
    <property type="entry name" value="Ribosomal protein L20"/>
    <property type="match status" value="1"/>
</dbReference>
<comment type="similarity">
    <text evidence="1 7 8">Belongs to the bacterial ribosomal protein bL20 family.</text>
</comment>
<name>A0A5Q4VAR2_9BACT</name>
<keyword evidence="2 7" id="KW-0699">rRNA-binding</keyword>
<comment type="caution">
    <text evidence="9">The sequence shown here is derived from an EMBL/GenBank/DDBJ whole genome shotgun (WGS) entry which is preliminary data.</text>
</comment>
<evidence type="ECO:0000256" key="5">
    <source>
        <dbReference type="ARBA" id="ARBA00023274"/>
    </source>
</evidence>
<dbReference type="GO" id="GO:0003735">
    <property type="term" value="F:structural constituent of ribosome"/>
    <property type="evidence" value="ECO:0007669"/>
    <property type="project" value="InterPro"/>
</dbReference>
<dbReference type="FunFam" id="1.10.1900.20:FF:000001">
    <property type="entry name" value="50S ribosomal protein L20"/>
    <property type="match status" value="1"/>
</dbReference>
<keyword evidence="3 7" id="KW-0694">RNA-binding</keyword>
<dbReference type="PRINTS" id="PR00062">
    <property type="entry name" value="RIBOSOMALL20"/>
</dbReference>
<dbReference type="RefSeq" id="WP_139448115.1">
    <property type="nucleotide sequence ID" value="NZ_VDMB01000008.1"/>
</dbReference>
<keyword evidence="10" id="KW-1185">Reference proteome</keyword>
<dbReference type="AlphaFoldDB" id="A0A5Q4VAR2"/>
<evidence type="ECO:0000256" key="8">
    <source>
        <dbReference type="RuleBase" id="RU000560"/>
    </source>
</evidence>
<evidence type="ECO:0000313" key="10">
    <source>
        <dbReference type="Proteomes" id="UP000321899"/>
    </source>
</evidence>
<dbReference type="Pfam" id="PF00453">
    <property type="entry name" value="Ribosomal_L20"/>
    <property type="match status" value="1"/>
</dbReference>
<dbReference type="InterPro" id="IPR049946">
    <property type="entry name" value="RIBOSOMAL_L20_CS"/>
</dbReference>
<dbReference type="PANTHER" id="PTHR10986">
    <property type="entry name" value="39S RIBOSOMAL PROTEIN L20"/>
    <property type="match status" value="1"/>
</dbReference>
<dbReference type="Gene3D" id="6.10.160.10">
    <property type="match status" value="1"/>
</dbReference>
<dbReference type="SUPFAM" id="SSF74731">
    <property type="entry name" value="Ribosomal protein L20"/>
    <property type="match status" value="1"/>
</dbReference>
<dbReference type="GO" id="GO:0005840">
    <property type="term" value="C:ribosome"/>
    <property type="evidence" value="ECO:0007669"/>
    <property type="project" value="UniProtKB-KW"/>
</dbReference>
<proteinExistence type="inferred from homology"/>
<organism evidence="9 10">
    <name type="scientific">Desulfobotulus mexicanus</name>
    <dbReference type="NCBI Taxonomy" id="2586642"/>
    <lineage>
        <taxon>Bacteria</taxon>
        <taxon>Pseudomonadati</taxon>
        <taxon>Thermodesulfobacteriota</taxon>
        <taxon>Desulfobacteria</taxon>
        <taxon>Desulfobacterales</taxon>
        <taxon>Desulfobacteraceae</taxon>
        <taxon>Desulfobotulus</taxon>
    </lineage>
</organism>
<evidence type="ECO:0000313" key="9">
    <source>
        <dbReference type="EMBL" id="TYT74809.1"/>
    </source>
</evidence>
<protein>
    <recommendedName>
        <fullName evidence="6 7">Large ribosomal subunit protein bL20</fullName>
    </recommendedName>
</protein>
<evidence type="ECO:0000256" key="2">
    <source>
        <dbReference type="ARBA" id="ARBA00022730"/>
    </source>
</evidence>
<keyword evidence="4 7" id="KW-0689">Ribosomal protein</keyword>
<dbReference type="Proteomes" id="UP000321899">
    <property type="component" value="Unassembled WGS sequence"/>
</dbReference>
<keyword evidence="5 7" id="KW-0687">Ribonucleoprotein</keyword>
<dbReference type="InterPro" id="IPR035566">
    <property type="entry name" value="Ribosomal_protein_bL20_C"/>
</dbReference>
<dbReference type="GO" id="GO:0006412">
    <property type="term" value="P:translation"/>
    <property type="evidence" value="ECO:0007669"/>
    <property type="project" value="InterPro"/>
</dbReference>
<reference evidence="9 10" key="1">
    <citation type="submission" date="2019-06" db="EMBL/GenBank/DDBJ databases">
        <title>Desulfobotulus mexicanus sp. nov., a novel sulfate-reducing bacterium isolated from the sediment of an alkaline crater lake in Mexico.</title>
        <authorList>
            <person name="Hirschler-Rea A."/>
        </authorList>
    </citation>
    <scope>NUCLEOTIDE SEQUENCE [LARGE SCALE GENOMIC DNA]</scope>
    <source>
        <strain evidence="9 10">PAR22N</strain>
    </source>
</reference>
<evidence type="ECO:0000256" key="6">
    <source>
        <dbReference type="ARBA" id="ARBA00035172"/>
    </source>
</evidence>
<dbReference type="NCBIfam" id="TIGR01032">
    <property type="entry name" value="rplT_bact"/>
    <property type="match status" value="1"/>
</dbReference>
<dbReference type="InterPro" id="IPR005813">
    <property type="entry name" value="Ribosomal_bL20"/>
</dbReference>
<dbReference type="CDD" id="cd07026">
    <property type="entry name" value="Ribosomal_L20"/>
    <property type="match status" value="1"/>
</dbReference>
<dbReference type="HAMAP" id="MF_00382">
    <property type="entry name" value="Ribosomal_bL20"/>
    <property type="match status" value="1"/>
</dbReference>
<comment type="function">
    <text evidence="7 8">Binds directly to 23S ribosomal RNA and is necessary for the in vitro assembly process of the 50S ribosomal subunit. It is not involved in the protein synthesizing functions of that subunit.</text>
</comment>
<dbReference type="GO" id="GO:1990904">
    <property type="term" value="C:ribonucleoprotein complex"/>
    <property type="evidence" value="ECO:0007669"/>
    <property type="project" value="UniProtKB-KW"/>
</dbReference>